<dbReference type="PROSITE" id="PS51257">
    <property type="entry name" value="PROKAR_LIPOPROTEIN"/>
    <property type="match status" value="1"/>
</dbReference>
<dbReference type="PANTHER" id="PTHR11552:SF147">
    <property type="entry name" value="CHOLINE DEHYDROGENASE, MITOCHONDRIAL"/>
    <property type="match status" value="1"/>
</dbReference>
<comment type="cofactor">
    <cofactor evidence="1 5">
        <name>FAD</name>
        <dbReference type="ChEBI" id="CHEBI:57692"/>
    </cofactor>
</comment>
<reference evidence="9" key="1">
    <citation type="submission" date="2017-02" db="UniProtKB">
        <authorList>
            <consortium name="WormBaseParasite"/>
        </authorList>
    </citation>
    <scope>IDENTIFICATION</scope>
</reference>
<accession>A0A0M3K682</accession>
<dbReference type="InterPro" id="IPR000172">
    <property type="entry name" value="GMC_OxRdtase_N"/>
</dbReference>
<dbReference type="InterPro" id="IPR012132">
    <property type="entry name" value="GMC_OxRdtase"/>
</dbReference>
<dbReference type="Gene3D" id="3.50.50.60">
    <property type="entry name" value="FAD/NAD(P)-binding domain"/>
    <property type="match status" value="2"/>
</dbReference>
<gene>
    <name evidence="7" type="ORF">ASIM_LOCUS15880</name>
</gene>
<dbReference type="PIRSF" id="PIRSF000137">
    <property type="entry name" value="Alcohol_oxidase"/>
    <property type="match status" value="1"/>
</dbReference>
<evidence type="ECO:0000313" key="8">
    <source>
        <dbReference type="Proteomes" id="UP000267096"/>
    </source>
</evidence>
<dbReference type="PANTHER" id="PTHR11552">
    <property type="entry name" value="GLUCOSE-METHANOL-CHOLINE GMC OXIDOREDUCTASE"/>
    <property type="match status" value="1"/>
</dbReference>
<dbReference type="InterPro" id="IPR036188">
    <property type="entry name" value="FAD/NAD-bd_sf"/>
</dbReference>
<comment type="similarity">
    <text evidence="2">Belongs to the GMC oxidoreductase family.</text>
</comment>
<evidence type="ECO:0000256" key="5">
    <source>
        <dbReference type="PIRSR" id="PIRSR000137-2"/>
    </source>
</evidence>
<evidence type="ECO:0000313" key="9">
    <source>
        <dbReference type="WBParaSite" id="ASIM_0001647301-mRNA-1"/>
    </source>
</evidence>
<dbReference type="InterPro" id="IPR007867">
    <property type="entry name" value="GMC_OxRtase_C"/>
</dbReference>
<evidence type="ECO:0000313" key="7">
    <source>
        <dbReference type="EMBL" id="VDK56271.1"/>
    </source>
</evidence>
<sequence>MKFNRKISVGGGTTGVLLACRLSEDANNFVLLLEEGDQLPFYHYNYYFSKYFKKLWNLNHFAFTYNVSLTSTTTDHHNQDESFTAEANDSEQWQSRRALGGNGNNGLSEQPLLYNKPNAYEWDRWVEDRSLTGVWSWSNVESYFERYSKQTVSGQGNAVRSVVRPRHSTLSDIDVLFKKNNNDAVWASVLDYLTTEVQSRFNLHILTGAKATKILFGMDGAATGVNYIYEGRSQRVLINREVILSCGPVETPHLLLLSGIGAEEQLRLFNITPVRSLPAVGEQLAIPLSTTIQYETNLICDPTSSNHYTSIEMLIQKFCSNFQISQPITDFSNYNRLFVNMFTCFQSKWFLSVEVSLMNAYRIGSVRLNSIDALAAPTIEVQPKGVFSGLLTKAVKRAHHLLTSTQTFSPIGLTPSKAQKWKCDGRSSEDLFSCLATNFEEFSDEAFKSYPTSSCAMGNLLANSVVDKDLRFVRFKRFVNCRVHEVKRLRVVDASVLPPTSSVRSVYASLLMLADKAVDILQNETY</sequence>
<feature type="domain" description="Glucose-methanol-choline oxidoreductase N-terminal" evidence="6">
    <location>
        <begin position="247"/>
        <end position="261"/>
    </location>
</feature>
<dbReference type="GO" id="GO:0016614">
    <property type="term" value="F:oxidoreductase activity, acting on CH-OH group of donors"/>
    <property type="evidence" value="ECO:0007669"/>
    <property type="project" value="InterPro"/>
</dbReference>
<evidence type="ECO:0000256" key="1">
    <source>
        <dbReference type="ARBA" id="ARBA00001974"/>
    </source>
</evidence>
<feature type="binding site" evidence="5">
    <location>
        <begin position="13"/>
        <end position="14"/>
    </location>
    <ligand>
        <name>FAD</name>
        <dbReference type="ChEBI" id="CHEBI:57692"/>
    </ligand>
</feature>
<dbReference type="GO" id="GO:0050660">
    <property type="term" value="F:flavin adenine dinucleotide binding"/>
    <property type="evidence" value="ECO:0007669"/>
    <property type="project" value="InterPro"/>
</dbReference>
<dbReference type="OrthoDB" id="269227at2759"/>
<evidence type="ECO:0000259" key="6">
    <source>
        <dbReference type="PROSITE" id="PS00624"/>
    </source>
</evidence>
<dbReference type="AlphaFoldDB" id="A0A0M3K682"/>
<name>A0A0M3K682_ANISI</name>
<dbReference type="Proteomes" id="UP000267096">
    <property type="component" value="Unassembled WGS sequence"/>
</dbReference>
<keyword evidence="8" id="KW-1185">Reference proteome</keyword>
<evidence type="ECO:0000256" key="4">
    <source>
        <dbReference type="ARBA" id="ARBA00022827"/>
    </source>
</evidence>
<feature type="binding site" evidence="5">
    <location>
        <position position="450"/>
    </location>
    <ligand>
        <name>substrate</name>
    </ligand>
</feature>
<protein>
    <submittedName>
        <fullName evidence="9">GMC_OxRdtase_N domain-containing protein</fullName>
    </submittedName>
</protein>
<dbReference type="PROSITE" id="PS00624">
    <property type="entry name" value="GMC_OXRED_2"/>
    <property type="match status" value="1"/>
</dbReference>
<dbReference type="SUPFAM" id="SSF51905">
    <property type="entry name" value="FAD/NAD(P)-binding domain"/>
    <property type="match status" value="1"/>
</dbReference>
<evidence type="ECO:0000256" key="2">
    <source>
        <dbReference type="ARBA" id="ARBA00010790"/>
    </source>
</evidence>
<organism evidence="9">
    <name type="scientific">Anisakis simplex</name>
    <name type="common">Herring worm</name>
    <dbReference type="NCBI Taxonomy" id="6269"/>
    <lineage>
        <taxon>Eukaryota</taxon>
        <taxon>Metazoa</taxon>
        <taxon>Ecdysozoa</taxon>
        <taxon>Nematoda</taxon>
        <taxon>Chromadorea</taxon>
        <taxon>Rhabditida</taxon>
        <taxon>Spirurina</taxon>
        <taxon>Ascaridomorpha</taxon>
        <taxon>Ascaridoidea</taxon>
        <taxon>Anisakidae</taxon>
        <taxon>Anisakis</taxon>
        <taxon>Anisakis simplex complex</taxon>
    </lineage>
</organism>
<proteinExistence type="inferred from homology"/>
<dbReference type="Pfam" id="PF00732">
    <property type="entry name" value="GMC_oxred_N"/>
    <property type="match status" value="1"/>
</dbReference>
<reference evidence="7 8" key="2">
    <citation type="submission" date="2018-11" db="EMBL/GenBank/DDBJ databases">
        <authorList>
            <consortium name="Pathogen Informatics"/>
        </authorList>
    </citation>
    <scope>NUCLEOTIDE SEQUENCE [LARGE SCALE GENOMIC DNA]</scope>
</reference>
<evidence type="ECO:0000256" key="3">
    <source>
        <dbReference type="ARBA" id="ARBA00022630"/>
    </source>
</evidence>
<dbReference type="WBParaSite" id="ASIM_0001647301-mRNA-1">
    <property type="protein sequence ID" value="ASIM_0001647301-mRNA-1"/>
    <property type="gene ID" value="ASIM_0001647301"/>
</dbReference>
<keyword evidence="3" id="KW-0285">Flavoprotein</keyword>
<dbReference type="EMBL" id="UYRR01032630">
    <property type="protein sequence ID" value="VDK56271.1"/>
    <property type="molecule type" value="Genomic_DNA"/>
</dbReference>
<keyword evidence="4 5" id="KW-0274">FAD</keyword>
<dbReference type="Pfam" id="PF05199">
    <property type="entry name" value="GMC_oxred_C"/>
    <property type="match status" value="1"/>
</dbReference>